<comment type="cofactor">
    <cofactor evidence="11">
        <name>FMNH2</name>
        <dbReference type="ChEBI" id="CHEBI:57618"/>
    </cofactor>
    <text evidence="11">Reduced FMN (FMNH(2)).</text>
</comment>
<accession>A0A7U9TJ95</accession>
<reference evidence="12" key="1">
    <citation type="submission" date="2021-01" db="EMBL/GenBank/DDBJ databases">
        <title>Draft genome sequence of Acholeplasmataceae bacterium strain Mahy22.</title>
        <authorList>
            <person name="Watanabe M."/>
            <person name="Kojima H."/>
            <person name="Fukui M."/>
        </authorList>
    </citation>
    <scope>NUCLEOTIDE SEQUENCE</scope>
    <source>
        <strain evidence="12">Mahy22</strain>
    </source>
</reference>
<sequence>MNSYGHLFKITLYGESHQDAIGAVLDGLPAGTKIDEELIKSDLEKRKPKQIGTTTRKEDDKVRITSGVFNGYATGSPIHIMIENRNVISKDYQHLKTHPRPGHADFVSQVKYKGFQDYRGGGRFSGRLTAALVAAGSIAKMAIPFKIKHELVQVGSLKDMSRLDEYLLEVIEKGESVGGIIKITVSDMIVGMGEPFFNKLDSELAQLLFSVPAVKGVEFGLGFSGVEYFGSQFNDVLLDNKGITKTNHAGGMTGGISNGNDLTINVFVKPTSSIKKKQDTLNLETNKVEPLEINGRHDAAIVRRVGIVLENMVAIGLLNQYLMYKTYQ</sequence>
<dbReference type="EMBL" id="AP024412">
    <property type="protein sequence ID" value="BCR35483.1"/>
    <property type="molecule type" value="Genomic_DNA"/>
</dbReference>
<evidence type="ECO:0000256" key="2">
    <source>
        <dbReference type="ARBA" id="ARBA00008014"/>
    </source>
</evidence>
<dbReference type="GO" id="GO:0009073">
    <property type="term" value="P:aromatic amino acid family biosynthetic process"/>
    <property type="evidence" value="ECO:0007669"/>
    <property type="project" value="UniProtKB-KW"/>
</dbReference>
<dbReference type="GO" id="GO:0008652">
    <property type="term" value="P:amino acid biosynthetic process"/>
    <property type="evidence" value="ECO:0007669"/>
    <property type="project" value="UniProtKB-KW"/>
</dbReference>
<dbReference type="GO" id="GO:0005829">
    <property type="term" value="C:cytosol"/>
    <property type="evidence" value="ECO:0007669"/>
    <property type="project" value="TreeGrafter"/>
</dbReference>
<dbReference type="GO" id="GO:0010181">
    <property type="term" value="F:FMN binding"/>
    <property type="evidence" value="ECO:0007669"/>
    <property type="project" value="TreeGrafter"/>
</dbReference>
<dbReference type="GO" id="GO:0004107">
    <property type="term" value="F:chorismate synthase activity"/>
    <property type="evidence" value="ECO:0007669"/>
    <property type="project" value="UniProtKB-UniRule"/>
</dbReference>
<evidence type="ECO:0000313" key="12">
    <source>
        <dbReference type="EMBL" id="BCR35483.1"/>
    </source>
</evidence>
<comment type="catalytic activity">
    <reaction evidence="11">
        <text>5-O-(1-carboxyvinyl)-3-phosphoshikimate = chorismate + phosphate</text>
        <dbReference type="Rhea" id="RHEA:21020"/>
        <dbReference type="ChEBI" id="CHEBI:29748"/>
        <dbReference type="ChEBI" id="CHEBI:43474"/>
        <dbReference type="ChEBI" id="CHEBI:57701"/>
        <dbReference type="EC" id="4.2.3.5"/>
    </reaction>
</comment>
<dbReference type="Proteomes" id="UP000620133">
    <property type="component" value="Chromosome"/>
</dbReference>
<evidence type="ECO:0000256" key="9">
    <source>
        <dbReference type="ARBA" id="ARBA00023141"/>
    </source>
</evidence>
<name>A0A7U9TJ95_9MOLU</name>
<comment type="pathway">
    <text evidence="1 11">Metabolic intermediate biosynthesis; chorismate biosynthesis; chorismate from D-erythrose 4-phosphate and phosphoenolpyruvate: step 7/7.</text>
</comment>
<feature type="binding site" evidence="11">
    <location>
        <position position="254"/>
    </location>
    <ligand>
        <name>FMN</name>
        <dbReference type="ChEBI" id="CHEBI:58210"/>
    </ligand>
</feature>
<evidence type="ECO:0000256" key="1">
    <source>
        <dbReference type="ARBA" id="ARBA00005044"/>
    </source>
</evidence>
<dbReference type="RefSeq" id="WP_176240027.1">
    <property type="nucleotide sequence ID" value="NZ_AP024412.1"/>
</dbReference>
<dbReference type="Pfam" id="PF01264">
    <property type="entry name" value="Chorismate_synt"/>
    <property type="match status" value="1"/>
</dbReference>
<dbReference type="InterPro" id="IPR000453">
    <property type="entry name" value="Chorismate_synth"/>
</dbReference>
<keyword evidence="4 11" id="KW-0028">Amino-acid biosynthesis</keyword>
<comment type="similarity">
    <text evidence="2 11">Belongs to the chorismate synthase family.</text>
</comment>
<comment type="function">
    <text evidence="11">Catalyzes the anti-1,4-elimination of the C-3 phosphate and the C-6 proR hydrogen from 5-enolpyruvylshikimate-3-phosphate (EPSP) to yield chorismate, which is the branch point compound that serves as the starting substrate for the three terminal pathways of aromatic amino acid biosynthesis. This reaction introduces a second double bond into the aromatic ring system.</text>
</comment>
<keyword evidence="8 11" id="KW-0521">NADP</keyword>
<evidence type="ECO:0000256" key="4">
    <source>
        <dbReference type="ARBA" id="ARBA00022605"/>
    </source>
</evidence>
<feature type="binding site" evidence="11">
    <location>
        <position position="296"/>
    </location>
    <ligand>
        <name>FMN</name>
        <dbReference type="ChEBI" id="CHEBI:58210"/>
    </ligand>
</feature>
<dbReference type="AlphaFoldDB" id="A0A7U9TJ95"/>
<keyword evidence="10 11" id="KW-0456">Lyase</keyword>
<feature type="binding site" evidence="11">
    <location>
        <begin position="269"/>
        <end position="273"/>
    </location>
    <ligand>
        <name>FMN</name>
        <dbReference type="ChEBI" id="CHEBI:58210"/>
    </ligand>
</feature>
<keyword evidence="7 11" id="KW-0274">FAD</keyword>
<organism evidence="12 13">
    <name type="scientific">Mariniplasma anaerobium</name>
    <dbReference type="NCBI Taxonomy" id="2735436"/>
    <lineage>
        <taxon>Bacteria</taxon>
        <taxon>Bacillati</taxon>
        <taxon>Mycoplasmatota</taxon>
        <taxon>Mollicutes</taxon>
        <taxon>Acholeplasmatales</taxon>
        <taxon>Acholeplasmataceae</taxon>
        <taxon>Mariniplasma</taxon>
    </lineage>
</organism>
<keyword evidence="9 11" id="KW-0057">Aromatic amino acid biosynthesis</keyword>
<dbReference type="EC" id="4.2.3.5" evidence="3 11"/>
<evidence type="ECO:0000256" key="7">
    <source>
        <dbReference type="ARBA" id="ARBA00022827"/>
    </source>
</evidence>
<dbReference type="PANTHER" id="PTHR21085">
    <property type="entry name" value="CHORISMATE SYNTHASE"/>
    <property type="match status" value="1"/>
</dbReference>
<dbReference type="HAMAP" id="MF_00300">
    <property type="entry name" value="Chorismate_synth"/>
    <property type="match status" value="1"/>
</dbReference>
<dbReference type="SUPFAM" id="SSF103263">
    <property type="entry name" value="Chorismate synthase, AroC"/>
    <property type="match status" value="1"/>
</dbReference>
<comment type="caution">
    <text evidence="11">Lacks conserved residue(s) required for the propagation of feature annotation.</text>
</comment>
<feature type="binding site" evidence="11">
    <location>
        <position position="46"/>
    </location>
    <ligand>
        <name>NADP(+)</name>
        <dbReference type="ChEBI" id="CHEBI:58349"/>
    </ligand>
</feature>
<protein>
    <recommendedName>
        <fullName evidence="3 11">Chorismate synthase</fullName>
        <shortName evidence="11">CS</shortName>
        <ecNumber evidence="3 11">4.2.3.5</ecNumber>
    </recommendedName>
    <alternativeName>
        <fullName evidence="11">5-enolpyruvylshikimate-3-phosphate phospholyase</fullName>
    </alternativeName>
</protein>
<gene>
    <name evidence="11 12" type="primary">aroC</name>
    <name evidence="12" type="ORF">MPAN_003760</name>
</gene>
<keyword evidence="13" id="KW-1185">Reference proteome</keyword>
<evidence type="ECO:0000256" key="11">
    <source>
        <dbReference type="HAMAP-Rule" id="MF_00300"/>
    </source>
</evidence>
<feature type="binding site" evidence="11">
    <location>
        <begin position="123"/>
        <end position="125"/>
    </location>
    <ligand>
        <name>FMN</name>
        <dbReference type="ChEBI" id="CHEBI:58210"/>
    </ligand>
</feature>
<evidence type="ECO:0000313" key="13">
    <source>
        <dbReference type="Proteomes" id="UP000620133"/>
    </source>
</evidence>
<comment type="subunit">
    <text evidence="11">Homotetramer.</text>
</comment>
<dbReference type="UniPathway" id="UPA00053">
    <property type="reaction ID" value="UER00090"/>
</dbReference>
<dbReference type="InterPro" id="IPR035904">
    <property type="entry name" value="Chorismate_synth_AroC_sf"/>
</dbReference>
<evidence type="ECO:0000256" key="3">
    <source>
        <dbReference type="ARBA" id="ARBA00013036"/>
    </source>
</evidence>
<dbReference type="PROSITE" id="PS00788">
    <property type="entry name" value="CHORISMATE_SYNTHASE_2"/>
    <property type="match status" value="1"/>
</dbReference>
<dbReference type="Gene3D" id="3.60.150.10">
    <property type="entry name" value="Chorismate synthase AroC"/>
    <property type="match status" value="2"/>
</dbReference>
<dbReference type="KEGG" id="manr:MPAN_003760"/>
<keyword evidence="5 11" id="KW-0285">Flavoprotein</keyword>
<dbReference type="InterPro" id="IPR020541">
    <property type="entry name" value="Chorismate_synthase_CS"/>
</dbReference>
<dbReference type="PIRSF" id="PIRSF001456">
    <property type="entry name" value="Chorismate_synth"/>
    <property type="match status" value="1"/>
</dbReference>
<dbReference type="CDD" id="cd07304">
    <property type="entry name" value="Chorismate_synthase"/>
    <property type="match status" value="1"/>
</dbReference>
<proteinExistence type="inferred from homology"/>
<evidence type="ECO:0000256" key="10">
    <source>
        <dbReference type="ARBA" id="ARBA00023239"/>
    </source>
</evidence>
<evidence type="ECO:0000256" key="5">
    <source>
        <dbReference type="ARBA" id="ARBA00022630"/>
    </source>
</evidence>
<dbReference type="GO" id="GO:0009423">
    <property type="term" value="P:chorismate biosynthetic process"/>
    <property type="evidence" value="ECO:0007669"/>
    <property type="project" value="UniProtKB-UniRule"/>
</dbReference>
<keyword evidence="6 11" id="KW-0288">FMN</keyword>
<evidence type="ECO:0000256" key="8">
    <source>
        <dbReference type="ARBA" id="ARBA00022857"/>
    </source>
</evidence>
<evidence type="ECO:0000256" key="6">
    <source>
        <dbReference type="ARBA" id="ARBA00022643"/>
    </source>
</evidence>
<dbReference type="PANTHER" id="PTHR21085:SF0">
    <property type="entry name" value="CHORISMATE SYNTHASE"/>
    <property type="match status" value="1"/>
</dbReference>